<feature type="chain" id="PRO_5020302261" description="DUF7741 domain-containing protein" evidence="2">
    <location>
        <begin position="19"/>
        <end position="317"/>
    </location>
</feature>
<proteinExistence type="predicted"/>
<feature type="domain" description="DUF7741" evidence="3">
    <location>
        <begin position="120"/>
        <end position="195"/>
    </location>
</feature>
<dbReference type="EMBL" id="AZBU02000005">
    <property type="protein sequence ID" value="TKR76737.1"/>
    <property type="molecule type" value="Genomic_DNA"/>
</dbReference>
<dbReference type="Pfam" id="PF24888">
    <property type="entry name" value="DUF7741"/>
    <property type="match status" value="1"/>
</dbReference>
<accession>A0A4U5N2U0</accession>
<organism evidence="4 5">
    <name type="scientific">Steinernema carpocapsae</name>
    <name type="common">Entomopathogenic nematode</name>
    <dbReference type="NCBI Taxonomy" id="34508"/>
    <lineage>
        <taxon>Eukaryota</taxon>
        <taxon>Metazoa</taxon>
        <taxon>Ecdysozoa</taxon>
        <taxon>Nematoda</taxon>
        <taxon>Chromadorea</taxon>
        <taxon>Rhabditida</taxon>
        <taxon>Tylenchina</taxon>
        <taxon>Panagrolaimomorpha</taxon>
        <taxon>Strongyloidoidea</taxon>
        <taxon>Steinernematidae</taxon>
        <taxon>Steinernema</taxon>
    </lineage>
</organism>
<keyword evidence="5" id="KW-1185">Reference proteome</keyword>
<evidence type="ECO:0000259" key="3">
    <source>
        <dbReference type="Pfam" id="PF24888"/>
    </source>
</evidence>
<evidence type="ECO:0000313" key="4">
    <source>
        <dbReference type="EMBL" id="TKR76737.1"/>
    </source>
</evidence>
<gene>
    <name evidence="4" type="ORF">L596_017837</name>
</gene>
<keyword evidence="2" id="KW-0732">Signal</keyword>
<dbReference type="Proteomes" id="UP000298663">
    <property type="component" value="Unassembled WGS sequence"/>
</dbReference>
<dbReference type="AlphaFoldDB" id="A0A4U5N2U0"/>
<comment type="caution">
    <text evidence="4">The sequence shown here is derived from an EMBL/GenBank/DDBJ whole genome shotgun (WGS) entry which is preliminary data.</text>
</comment>
<protein>
    <recommendedName>
        <fullName evidence="3">DUF7741 domain-containing protein</fullName>
    </recommendedName>
</protein>
<sequence>MRRSTVFCLLLLSGLLVGEQICYICSGDSPLKGSFCNNDKVCTGTSCEITLRLSGAWFANCSSEAVDSKNPCVIDLVNTKASCKCGQSMCNSPQAIVKSIQDFLPPIFKNFTPEMPNLPIPCFECGDVVSSSKNLYTNCDEASICWGSFCYTKRGDNPHSYCGSSWDGNKDEGCFKTPAEDEVCVCKTPMCNVPYTKRTVIPKLISGSTVRPGRVPVMSTMKPEMMTSLGSVRPMTTTTAMGAIGTMRLASASGLVTTMKPGTTPLRPGSTTMKPGGATTPKRSTTTESIYEYYDYEYTGLFQMHFPQRSPLVSCSP</sequence>
<feature type="signal peptide" evidence="2">
    <location>
        <begin position="1"/>
        <end position="18"/>
    </location>
</feature>
<reference evidence="4 5" key="1">
    <citation type="journal article" date="2015" name="Genome Biol.">
        <title>Comparative genomics of Steinernema reveals deeply conserved gene regulatory networks.</title>
        <authorList>
            <person name="Dillman A.R."/>
            <person name="Macchietto M."/>
            <person name="Porter C.F."/>
            <person name="Rogers A."/>
            <person name="Williams B."/>
            <person name="Antoshechkin I."/>
            <person name="Lee M.M."/>
            <person name="Goodwin Z."/>
            <person name="Lu X."/>
            <person name="Lewis E.E."/>
            <person name="Goodrich-Blair H."/>
            <person name="Stock S.P."/>
            <person name="Adams B.J."/>
            <person name="Sternberg P.W."/>
            <person name="Mortazavi A."/>
        </authorList>
    </citation>
    <scope>NUCLEOTIDE SEQUENCE [LARGE SCALE GENOMIC DNA]</scope>
    <source>
        <strain evidence="4 5">ALL</strain>
    </source>
</reference>
<feature type="region of interest" description="Disordered" evidence="1">
    <location>
        <begin position="259"/>
        <end position="284"/>
    </location>
</feature>
<name>A0A4U5N2U0_STECR</name>
<evidence type="ECO:0000256" key="1">
    <source>
        <dbReference type="SAM" id="MobiDB-lite"/>
    </source>
</evidence>
<dbReference type="InterPro" id="IPR056643">
    <property type="entry name" value="DUF7741"/>
</dbReference>
<reference evidence="4 5" key="2">
    <citation type="journal article" date="2019" name="G3 (Bethesda)">
        <title>Hybrid Assembly of the Genome of the Entomopathogenic Nematode Steinernema carpocapsae Identifies the X-Chromosome.</title>
        <authorList>
            <person name="Serra L."/>
            <person name="Macchietto M."/>
            <person name="Macias-Munoz A."/>
            <person name="McGill C.J."/>
            <person name="Rodriguez I.M."/>
            <person name="Rodriguez B."/>
            <person name="Murad R."/>
            <person name="Mortazavi A."/>
        </authorList>
    </citation>
    <scope>NUCLEOTIDE SEQUENCE [LARGE SCALE GENOMIC DNA]</scope>
    <source>
        <strain evidence="4 5">ALL</strain>
    </source>
</reference>
<evidence type="ECO:0000256" key="2">
    <source>
        <dbReference type="SAM" id="SignalP"/>
    </source>
</evidence>
<dbReference type="OrthoDB" id="5845881at2759"/>
<evidence type="ECO:0000313" key="5">
    <source>
        <dbReference type="Proteomes" id="UP000298663"/>
    </source>
</evidence>